<evidence type="ECO:0000313" key="1">
    <source>
        <dbReference type="EMBL" id="MBL0372607.1"/>
    </source>
</evidence>
<sequence>MTDDIPESHKQQISEARRQSLIRAGIPVSVHDMSLSTLGEDVGKQISDWLTDPGYTSLKSGGVTWALDLRSNKALLTTQLTARVLHIRGLGCKVVHLGRLIRMVETRDYDGFEDLMTPQALFVLDFYYAATKPTERDFSGYQRRQIQDLLTDRVGANKSNVLQICNPHKLSPRLADWWEQPFLDGANLRTLEVKA</sequence>
<comment type="caution">
    <text evidence="1">The sequence shown here is derived from an EMBL/GenBank/DDBJ whole genome shotgun (WGS) entry which is preliminary data.</text>
</comment>
<name>A0A937CQ65_9HYPH</name>
<protein>
    <submittedName>
        <fullName evidence="1">Uncharacterized protein</fullName>
    </submittedName>
</protein>
<keyword evidence="2" id="KW-1185">Reference proteome</keyword>
<gene>
    <name evidence="1" type="ORF">JJB09_11265</name>
</gene>
<evidence type="ECO:0000313" key="2">
    <source>
        <dbReference type="Proteomes" id="UP000633219"/>
    </source>
</evidence>
<dbReference type="EMBL" id="JAEQNC010000005">
    <property type="protein sequence ID" value="MBL0372607.1"/>
    <property type="molecule type" value="Genomic_DNA"/>
</dbReference>
<organism evidence="1 2">
    <name type="scientific">Rhizobium setariae</name>
    <dbReference type="NCBI Taxonomy" id="2801340"/>
    <lineage>
        <taxon>Bacteria</taxon>
        <taxon>Pseudomonadati</taxon>
        <taxon>Pseudomonadota</taxon>
        <taxon>Alphaproteobacteria</taxon>
        <taxon>Hyphomicrobiales</taxon>
        <taxon>Rhizobiaceae</taxon>
        <taxon>Rhizobium/Agrobacterium group</taxon>
        <taxon>Rhizobium</taxon>
    </lineage>
</organism>
<dbReference type="RefSeq" id="WP_201657622.1">
    <property type="nucleotide sequence ID" value="NZ_JAEQNC010000005.1"/>
</dbReference>
<proteinExistence type="predicted"/>
<accession>A0A937CQ65</accession>
<dbReference type="Proteomes" id="UP000633219">
    <property type="component" value="Unassembled WGS sequence"/>
</dbReference>
<dbReference type="AlphaFoldDB" id="A0A937CQ65"/>
<reference evidence="1" key="1">
    <citation type="submission" date="2021-01" db="EMBL/GenBank/DDBJ databases">
        <title>Rhizobium sp. strain KVB221 16S ribosomal RNA gene Genome sequencing and assembly.</title>
        <authorList>
            <person name="Kang M."/>
        </authorList>
    </citation>
    <scope>NUCLEOTIDE SEQUENCE</scope>
    <source>
        <strain evidence="1">KVB221</strain>
    </source>
</reference>